<dbReference type="EMBL" id="AAFW02000160">
    <property type="protein sequence ID" value="EDN59784.1"/>
    <property type="molecule type" value="Genomic_DNA"/>
</dbReference>
<dbReference type="HOGENOM" id="CLU_2361357_0_0_1"/>
<evidence type="ECO:0000313" key="2">
    <source>
        <dbReference type="Proteomes" id="UP000007060"/>
    </source>
</evidence>
<organism evidence="1 2">
    <name type="scientific">Saccharomyces cerevisiae (strain YJM789)</name>
    <name type="common">Baker's yeast</name>
    <dbReference type="NCBI Taxonomy" id="307796"/>
    <lineage>
        <taxon>Eukaryota</taxon>
        <taxon>Fungi</taxon>
        <taxon>Dikarya</taxon>
        <taxon>Ascomycota</taxon>
        <taxon>Saccharomycotina</taxon>
        <taxon>Saccharomycetes</taxon>
        <taxon>Saccharomycetales</taxon>
        <taxon>Saccharomycetaceae</taxon>
        <taxon>Saccharomyces</taxon>
    </lineage>
</organism>
<name>A7A0I9_YEAS7</name>
<sequence length="96" mass="11250">MCPRTVLLIININHWFYDKNIVRIILTFRLDSGHISDICFINKNLANALITAGISLLKRHDIRCTKYIITYYQRYRNKEKGKFISLCKNTIISSSV</sequence>
<reference evidence="1 2" key="1">
    <citation type="journal article" date="2007" name="Proc. Natl. Acad. Sci. U.S.A.">
        <title>Genome sequencing and comparative analysis of Saccharomyces cerevisiae strain YJM789.</title>
        <authorList>
            <person name="Wei W."/>
            <person name="McCusker J.H."/>
            <person name="Hyman R.W."/>
            <person name="Jones T."/>
            <person name="Ning Y."/>
            <person name="Cao Z."/>
            <person name="Gu Z."/>
            <person name="Bruno D."/>
            <person name="Miranda M."/>
            <person name="Nguyen M."/>
            <person name="Wilhelmy J."/>
            <person name="Komp C."/>
            <person name="Tamse R."/>
            <person name="Wang X."/>
            <person name="Jia P."/>
            <person name="Luedi P."/>
            <person name="Oefner P.J."/>
            <person name="David L."/>
            <person name="Dietrich F.S."/>
            <person name="Li Y."/>
            <person name="Davis R.W."/>
            <person name="Steinmetz L.M."/>
        </authorList>
    </citation>
    <scope>NUCLEOTIDE SEQUENCE [LARGE SCALE GENOMIC DNA]</scope>
    <source>
        <strain evidence="1 2">YJM789</strain>
    </source>
</reference>
<dbReference type="Proteomes" id="UP000007060">
    <property type="component" value="Unassembled WGS sequence"/>
</dbReference>
<protein>
    <submittedName>
        <fullName evidence="1">Conserved protein</fullName>
    </submittedName>
</protein>
<proteinExistence type="predicted"/>
<dbReference type="AlphaFoldDB" id="A7A0I9"/>
<dbReference type="OrthoDB" id="10277186at2759"/>
<accession>A7A0I9</accession>
<evidence type="ECO:0000313" key="1">
    <source>
        <dbReference type="EMBL" id="EDN59784.1"/>
    </source>
</evidence>
<gene>
    <name evidence="1" type="ORF">SCY_0100</name>
</gene>
<comment type="caution">
    <text evidence="1">The sequence shown here is derived from an EMBL/GenBank/DDBJ whole genome shotgun (WGS) entry which is preliminary data.</text>
</comment>